<accession>A0A6N0NWI9</accession>
<dbReference type="RefSeq" id="WP_174630550.1">
    <property type="nucleotide sequence ID" value="NZ_CP049074.1"/>
</dbReference>
<keyword evidence="2" id="KW-1185">Reference proteome</keyword>
<evidence type="ECO:0000313" key="1">
    <source>
        <dbReference type="EMBL" id="QKQ99998.1"/>
    </source>
</evidence>
<gene>
    <name evidence="1" type="ORF">GWK48_06040</name>
</gene>
<dbReference type="OrthoDB" id="381842at2157"/>
<reference evidence="1 2" key="1">
    <citation type="submission" date="2020-02" db="EMBL/GenBank/DDBJ databases">
        <title>Comparative genome analysis reveals the metabolism and evolution of the thermophilic archaeal genus Metallosphaera.</title>
        <authorList>
            <person name="Jiang C."/>
        </authorList>
    </citation>
    <scope>NUCLEOTIDE SEQUENCE [LARGE SCALE GENOMIC DNA]</scope>
    <source>
        <strain evidence="1 2">Ric-A</strain>
    </source>
</reference>
<evidence type="ECO:0000313" key="2">
    <source>
        <dbReference type="Proteomes" id="UP000509301"/>
    </source>
</evidence>
<sequence length="61" mass="6876">MLFFPEIEYEGKEPECIVSDKLVLISISNIKKGDLTQLMAELRGLADKIAENDFNSCTKII</sequence>
<organism evidence="1 2">
    <name type="scientific">Metallosphaera tengchongensis</name>
    <dbReference type="NCBI Taxonomy" id="1532350"/>
    <lineage>
        <taxon>Archaea</taxon>
        <taxon>Thermoproteota</taxon>
        <taxon>Thermoprotei</taxon>
        <taxon>Sulfolobales</taxon>
        <taxon>Sulfolobaceae</taxon>
        <taxon>Metallosphaera</taxon>
    </lineage>
</organism>
<dbReference type="GeneID" id="55641492"/>
<protein>
    <submittedName>
        <fullName evidence="1">Uncharacterized protein</fullName>
    </submittedName>
</protein>
<proteinExistence type="predicted"/>
<name>A0A6N0NWI9_9CREN</name>
<dbReference type="KEGG" id="mten:GWK48_06040"/>
<dbReference type="AlphaFoldDB" id="A0A6N0NWI9"/>
<dbReference type="EMBL" id="CP049074">
    <property type="protein sequence ID" value="QKQ99998.1"/>
    <property type="molecule type" value="Genomic_DNA"/>
</dbReference>
<dbReference type="Proteomes" id="UP000509301">
    <property type="component" value="Chromosome"/>
</dbReference>